<comment type="subcellular location">
    <subcellularLocation>
        <location evidence="1">Cytoplasm</location>
        <location evidence="1">Myofibril</location>
    </subcellularLocation>
</comment>
<gene>
    <name evidence="13" type="ORF">GSOID_T00022035001</name>
</gene>
<dbReference type="PANTHER" id="PTHR45615:SF27">
    <property type="entry name" value="MYOSIN HEAVY CHAIN, MUSCLE"/>
    <property type="match status" value="1"/>
</dbReference>
<accession>E4YEW7</accession>
<evidence type="ECO:0000313" key="13">
    <source>
        <dbReference type="EMBL" id="CBY34054.1"/>
    </source>
</evidence>
<dbReference type="Proteomes" id="UP000011014">
    <property type="component" value="Unassembled WGS sequence"/>
</dbReference>
<evidence type="ECO:0000256" key="7">
    <source>
        <dbReference type="ARBA" id="ARBA00023123"/>
    </source>
</evidence>
<dbReference type="SUPFAM" id="SSF52540">
    <property type="entry name" value="P-loop containing nucleoside triphosphate hydrolases"/>
    <property type="match status" value="1"/>
</dbReference>
<dbReference type="Pfam" id="PF01576">
    <property type="entry name" value="Myosin_tail_1"/>
    <property type="match status" value="3"/>
</dbReference>
<feature type="compositionally biased region" description="Basic and acidic residues" evidence="11">
    <location>
        <begin position="869"/>
        <end position="885"/>
    </location>
</feature>
<feature type="region of interest" description="Disordered" evidence="11">
    <location>
        <begin position="778"/>
        <end position="809"/>
    </location>
</feature>
<dbReference type="SUPFAM" id="SSF90257">
    <property type="entry name" value="Myosin rod fragments"/>
    <property type="match status" value="3"/>
</dbReference>
<dbReference type="PANTHER" id="PTHR45615">
    <property type="entry name" value="MYOSIN HEAVY CHAIN, NON-MUSCLE"/>
    <property type="match status" value="1"/>
</dbReference>
<dbReference type="FunFam" id="1.20.5.370:FF:000001">
    <property type="entry name" value="Myosin heavy chain"/>
    <property type="match status" value="1"/>
</dbReference>
<dbReference type="Gene3D" id="1.20.5.340">
    <property type="match status" value="3"/>
</dbReference>
<evidence type="ECO:0000256" key="1">
    <source>
        <dbReference type="ARBA" id="ARBA00004657"/>
    </source>
</evidence>
<feature type="compositionally biased region" description="Basic and acidic residues" evidence="11">
    <location>
        <begin position="1351"/>
        <end position="1364"/>
    </location>
</feature>
<dbReference type="Gene3D" id="1.20.5.4820">
    <property type="match status" value="1"/>
</dbReference>
<feature type="region of interest" description="Disordered" evidence="11">
    <location>
        <begin position="1326"/>
        <end position="1380"/>
    </location>
</feature>
<keyword evidence="3" id="KW-0963">Cytoplasm</keyword>
<dbReference type="EMBL" id="FN654471">
    <property type="protein sequence ID" value="CBY34054.1"/>
    <property type="molecule type" value="Genomic_DNA"/>
</dbReference>
<evidence type="ECO:0000256" key="9">
    <source>
        <dbReference type="ARBA" id="ARBA00023203"/>
    </source>
</evidence>
<dbReference type="Gene3D" id="3.40.850.10">
    <property type="entry name" value="Kinesin motor domain"/>
    <property type="match status" value="1"/>
</dbReference>
<dbReference type="InterPro" id="IPR001609">
    <property type="entry name" value="Myosin_head_motor_dom-like"/>
</dbReference>
<feature type="domain" description="Myosin motor" evidence="12">
    <location>
        <begin position="1"/>
        <end position="473"/>
    </location>
</feature>
<dbReference type="SMART" id="SM00242">
    <property type="entry name" value="MYSc"/>
    <property type="match status" value="1"/>
</dbReference>
<dbReference type="FunFam" id="1.20.120.720:FF:000001">
    <property type="entry name" value="Myosin heavy chain, muscle"/>
    <property type="match status" value="1"/>
</dbReference>
<keyword evidence="9 10" id="KW-0009">Actin-binding</keyword>
<evidence type="ECO:0000256" key="2">
    <source>
        <dbReference type="ARBA" id="ARBA00008314"/>
    </source>
</evidence>
<dbReference type="Gene3D" id="1.20.120.720">
    <property type="entry name" value="Myosin VI head, motor domain, U50 subdomain"/>
    <property type="match status" value="1"/>
</dbReference>
<keyword evidence="7 10" id="KW-0518">Myosin</keyword>
<dbReference type="GO" id="GO:0051015">
    <property type="term" value="F:actin filament binding"/>
    <property type="evidence" value="ECO:0007669"/>
    <property type="project" value="TreeGrafter"/>
</dbReference>
<dbReference type="FunFam" id="1.20.58.530:FF:000001">
    <property type="entry name" value="Myosin heavy chain"/>
    <property type="match status" value="1"/>
</dbReference>
<dbReference type="PROSITE" id="PS51456">
    <property type="entry name" value="MYOSIN_MOTOR"/>
    <property type="match status" value="1"/>
</dbReference>
<protein>
    <recommendedName>
        <fullName evidence="12">Myosin motor domain-containing protein</fullName>
    </recommendedName>
</protein>
<dbReference type="PRINTS" id="PR00193">
    <property type="entry name" value="MYOSINHEAVY"/>
</dbReference>
<evidence type="ECO:0000256" key="3">
    <source>
        <dbReference type="ARBA" id="ARBA00022490"/>
    </source>
</evidence>
<evidence type="ECO:0000256" key="11">
    <source>
        <dbReference type="SAM" id="MobiDB-lite"/>
    </source>
</evidence>
<dbReference type="Pfam" id="PF00063">
    <property type="entry name" value="Myosin_head"/>
    <property type="match status" value="1"/>
</dbReference>
<keyword evidence="6" id="KW-0175">Coiled coil</keyword>
<dbReference type="FunFam" id="1.20.5.370:FF:000008">
    <property type="entry name" value="Myosin heavy chain"/>
    <property type="match status" value="1"/>
</dbReference>
<dbReference type="GO" id="GO:0016460">
    <property type="term" value="C:myosin II complex"/>
    <property type="evidence" value="ECO:0007669"/>
    <property type="project" value="TreeGrafter"/>
</dbReference>
<name>E4YEW7_OIKDI</name>
<evidence type="ECO:0000256" key="5">
    <source>
        <dbReference type="ARBA" id="ARBA00022840"/>
    </source>
</evidence>
<proteinExistence type="inferred from homology"/>
<evidence type="ECO:0000256" key="8">
    <source>
        <dbReference type="ARBA" id="ARBA00023175"/>
    </source>
</evidence>
<evidence type="ECO:0000259" key="12">
    <source>
        <dbReference type="PROSITE" id="PS51456"/>
    </source>
</evidence>
<dbReference type="InterPro" id="IPR014751">
    <property type="entry name" value="XRCC4-like_C"/>
</dbReference>
<dbReference type="Gene3D" id="1.20.58.530">
    <property type="match status" value="1"/>
</dbReference>
<dbReference type="GO" id="GO:0005524">
    <property type="term" value="F:ATP binding"/>
    <property type="evidence" value="ECO:0007669"/>
    <property type="project" value="UniProtKB-KW"/>
</dbReference>
<feature type="region of interest" description="Disordered" evidence="11">
    <location>
        <begin position="862"/>
        <end position="890"/>
    </location>
</feature>
<dbReference type="GO" id="GO:0032982">
    <property type="term" value="C:myosin filament"/>
    <property type="evidence" value="ECO:0007669"/>
    <property type="project" value="TreeGrafter"/>
</dbReference>
<keyword evidence="5" id="KW-0067">ATP-binding</keyword>
<keyword evidence="4" id="KW-0547">Nucleotide-binding</keyword>
<organism evidence="13">
    <name type="scientific">Oikopleura dioica</name>
    <name type="common">Tunicate</name>
    <dbReference type="NCBI Taxonomy" id="34765"/>
    <lineage>
        <taxon>Eukaryota</taxon>
        <taxon>Metazoa</taxon>
        <taxon>Chordata</taxon>
        <taxon>Tunicata</taxon>
        <taxon>Appendicularia</taxon>
        <taxon>Copelata</taxon>
        <taxon>Oikopleuridae</taxon>
        <taxon>Oikopleura</taxon>
    </lineage>
</organism>
<comment type="similarity">
    <text evidence="2 10">Belongs to the TRAFAC class myosin-kinesin ATPase superfamily. Myosin family.</text>
</comment>
<dbReference type="GO" id="GO:0000146">
    <property type="term" value="F:microfilament motor activity"/>
    <property type="evidence" value="ECO:0007669"/>
    <property type="project" value="TreeGrafter"/>
</dbReference>
<feature type="region of interest" description="Actin-binding" evidence="10">
    <location>
        <begin position="350"/>
        <end position="372"/>
    </location>
</feature>
<dbReference type="GO" id="GO:0030016">
    <property type="term" value="C:myofibril"/>
    <property type="evidence" value="ECO:0007669"/>
    <property type="project" value="UniProtKB-SubCell"/>
</dbReference>
<evidence type="ECO:0000256" key="10">
    <source>
        <dbReference type="PROSITE-ProRule" id="PRU00782"/>
    </source>
</evidence>
<comment type="caution">
    <text evidence="10">Lacks conserved residue(s) required for the propagation of feature annotation.</text>
</comment>
<sequence>MGEIKVKSIDDVEELDATDGSFDILGFNAEEKAGIYMITSGLMHSGNMEFKQKPREEQAEPEGHEHADLAGYMFGISGPEYTKALCTPRIKVGADYVTKGQTVEQVNYALKAICKAVFDRLFKWLVEVVNRALSTDLPRSFFIGILDIAGFEIFVFNTFEQLCINYTNEKLQQFFNHHMFVLEQEEYKKEGVEWVMIDFGMDLAATLDLIEKPLGIMSTLEEECMFPKATDLTFRDKLFQQHLGKNEKIGKPNPKNHKNSDVPAPHFELYHYAGTVGYNVTDWLLKNKDPLNPSVVGLLKKSTNKCIIQQWDSYMSAEDAAEASKKGGKGGKRQKGGSFQTVSGLHRESLSRLMSNLRSTQPHFVRCIVPNEIKKPGFMDWNLVLHQLRCNGVLEGIRICRKGYPSRVQYEEFAKRYAILHAESKKDKDFCDWKAMSREICGAINLDDKLHKFGHTKLFFKAGVIGDLEDERDEKIAAILTSLQSYMRYRLAERTYAEMIKRRDSIEVIQGNIRAFQFLKDWEWMKIIFKIKPLISQAEEVKKQLEKEKKRRAELEEQSVNLEQERNELTQKAEAQNELLDDAEGRCEELIGNKIELDSKIRELQEKLEDEEEMNNELVAKKRKLEDESSELKKDIDDLELTLAKIEKEKHATENKSKNVTEELATISESIHKLEKEKKALQEAHKQTLGDLQSEEEKVVNLSKSKGKLEQQVDDLEIGLEAEKKSRMDLERAKRKLEDLSRELEELAERLEESASNTQAQIEIAKRRDAEAAKVRRELEEATLNHESSLSNIRKKQSDQNTSLDKSEAKMEVDELHVNVESLTKGKLNYEKQQRNLEDNIADLKVKLEEEKDTVNSQLLRNKNSLSQTHDELKRQHDEESKAELQRNLTKSNNECVQWRNKYETDAIQRTEELEEAKKKLVARLQESEEQVEAAQGRCGSLEKTKTRLSGEVEDLSADLERSNAAASQLDKRQRNFDKLLAEAKQKQEEAQVELELAQKEVRNQQTELFKLKNSTEESLDNLEGIRRENKNLAEEAQELLEQLQEGSKTIHELEKSKRVADQERADFQSSLEEAEAAIESEESKTLRVQVELQQLKQEIDRRLAEKDEEIDNARRNATRSVEQIQASLDNEMRARDLNQKLDDSQRMTEDLREQSAVSERRVGLMTSEIEELRSGLEQAERTRKQAENDLMEANERSNMLHTQNGAFINQKRKIEGELNAVKTEVEEAIGEARSAEDAAKKALTTMRLDEAEQVALKGGKKAVQKLESKCREIEMELESEQRRTSDNTKVMRKLERKYKEANYANEEDKKNLVRLSDSIDKLNSKTKSYKKSAEDATESASTAMSRFRKVQHELDEANERAEMAEAAVNKARSKALEAK</sequence>
<dbReference type="InterPro" id="IPR036961">
    <property type="entry name" value="Kinesin_motor_dom_sf"/>
</dbReference>
<reference evidence="13" key="1">
    <citation type="journal article" date="2010" name="Science">
        <title>Plasticity of animal genome architecture unmasked by rapid evolution of a pelagic tunicate.</title>
        <authorList>
            <person name="Denoeud F."/>
            <person name="Henriet S."/>
            <person name="Mungpakdee S."/>
            <person name="Aury J.M."/>
            <person name="Da Silva C."/>
            <person name="Brinkmann H."/>
            <person name="Mikhaleva J."/>
            <person name="Olsen L.C."/>
            <person name="Jubin C."/>
            <person name="Canestro C."/>
            <person name="Bouquet J.M."/>
            <person name="Danks G."/>
            <person name="Poulain J."/>
            <person name="Campsteijn C."/>
            <person name="Adamski M."/>
            <person name="Cross I."/>
            <person name="Yadetie F."/>
            <person name="Muffato M."/>
            <person name="Louis A."/>
            <person name="Butcher S."/>
            <person name="Tsagkogeorga G."/>
            <person name="Konrad A."/>
            <person name="Singh S."/>
            <person name="Jensen M.F."/>
            <person name="Cong E.H."/>
            <person name="Eikeseth-Otteraa H."/>
            <person name="Noel B."/>
            <person name="Anthouard V."/>
            <person name="Porcel B.M."/>
            <person name="Kachouri-Lafond R."/>
            <person name="Nishino A."/>
            <person name="Ugolini M."/>
            <person name="Chourrout P."/>
            <person name="Nishida H."/>
            <person name="Aasland R."/>
            <person name="Huzurbazar S."/>
            <person name="Westhof E."/>
            <person name="Delsuc F."/>
            <person name="Lehrach H."/>
            <person name="Reinhardt R."/>
            <person name="Weissenbach J."/>
            <person name="Roy S.W."/>
            <person name="Artiguenave F."/>
            <person name="Postlethwait J.H."/>
            <person name="Manak J.R."/>
            <person name="Thompson E.M."/>
            <person name="Jaillon O."/>
            <person name="Du Pasquier L."/>
            <person name="Boudinot P."/>
            <person name="Liberles D.A."/>
            <person name="Volff J.N."/>
            <person name="Philippe H."/>
            <person name="Lenhard B."/>
            <person name="Roest Crollius H."/>
            <person name="Wincker P."/>
            <person name="Chourrout D."/>
        </authorList>
    </citation>
    <scope>NUCLEOTIDE SEQUENCE [LARGE SCALE GENOMIC DNA]</scope>
</reference>
<dbReference type="InterPro" id="IPR002928">
    <property type="entry name" value="Myosin_tail"/>
</dbReference>
<dbReference type="Gene3D" id="1.20.5.370">
    <property type="match status" value="2"/>
</dbReference>
<dbReference type="InterPro" id="IPR027417">
    <property type="entry name" value="P-loop_NTPase"/>
</dbReference>
<evidence type="ECO:0000256" key="6">
    <source>
        <dbReference type="ARBA" id="ARBA00023054"/>
    </source>
</evidence>
<dbReference type="FunFam" id="1.20.5.340:FF:000003">
    <property type="entry name" value="Myosin heavy chain"/>
    <property type="match status" value="1"/>
</dbReference>
<keyword evidence="8" id="KW-0505">Motor protein</keyword>
<evidence type="ECO:0000256" key="4">
    <source>
        <dbReference type="ARBA" id="ARBA00022741"/>
    </source>
</evidence>